<gene>
    <name evidence="2" type="primary">PLESTMB000763</name>
    <name evidence="2" type="ORF">PLESTB_000628500</name>
</gene>
<keyword evidence="3" id="KW-1185">Reference proteome</keyword>
<evidence type="ECO:0000256" key="1">
    <source>
        <dbReference type="SAM" id="Phobius"/>
    </source>
</evidence>
<dbReference type="Pfam" id="PF13374">
    <property type="entry name" value="TPR_10"/>
    <property type="match status" value="1"/>
</dbReference>
<protein>
    <submittedName>
        <fullName evidence="2">Uncharacterized protein</fullName>
    </submittedName>
</protein>
<dbReference type="AlphaFoldDB" id="A0A9W6BIW5"/>
<reference evidence="2 3" key="1">
    <citation type="journal article" date="2023" name="Commun. Biol.">
        <title>Reorganization of the ancestral sex-determining regions during the evolution of trioecy in Pleodorina starrii.</title>
        <authorList>
            <person name="Takahashi K."/>
            <person name="Suzuki S."/>
            <person name="Kawai-Toyooka H."/>
            <person name="Yamamoto K."/>
            <person name="Hamaji T."/>
            <person name="Ootsuki R."/>
            <person name="Yamaguchi H."/>
            <person name="Kawachi M."/>
            <person name="Higashiyama T."/>
            <person name="Nozaki H."/>
        </authorList>
    </citation>
    <scope>NUCLEOTIDE SEQUENCE [LARGE SCALE GENOMIC DNA]</scope>
    <source>
        <strain evidence="2 3">NIES-4479</strain>
    </source>
</reference>
<evidence type="ECO:0000313" key="2">
    <source>
        <dbReference type="EMBL" id="GLC52432.1"/>
    </source>
</evidence>
<evidence type="ECO:0000313" key="3">
    <source>
        <dbReference type="Proteomes" id="UP001165080"/>
    </source>
</evidence>
<proteinExistence type="predicted"/>
<keyword evidence="1" id="KW-0812">Transmembrane</keyword>
<accession>A0A9W6BIW5</accession>
<organism evidence="2 3">
    <name type="scientific">Pleodorina starrii</name>
    <dbReference type="NCBI Taxonomy" id="330485"/>
    <lineage>
        <taxon>Eukaryota</taxon>
        <taxon>Viridiplantae</taxon>
        <taxon>Chlorophyta</taxon>
        <taxon>core chlorophytes</taxon>
        <taxon>Chlorophyceae</taxon>
        <taxon>CS clade</taxon>
        <taxon>Chlamydomonadales</taxon>
        <taxon>Volvocaceae</taxon>
        <taxon>Pleodorina</taxon>
    </lineage>
</organism>
<feature type="transmembrane region" description="Helical" evidence="1">
    <location>
        <begin position="303"/>
        <end position="323"/>
    </location>
</feature>
<keyword evidence="1" id="KW-0472">Membrane</keyword>
<dbReference type="Gene3D" id="1.25.40.10">
    <property type="entry name" value="Tetratricopeptide repeat domain"/>
    <property type="match status" value="1"/>
</dbReference>
<dbReference type="EMBL" id="BRXU01000006">
    <property type="protein sequence ID" value="GLC52432.1"/>
    <property type="molecule type" value="Genomic_DNA"/>
</dbReference>
<name>A0A9W6BIW5_9CHLO</name>
<comment type="caution">
    <text evidence="2">The sequence shown here is derived from an EMBL/GenBank/DDBJ whole genome shotgun (WGS) entry which is preliminary data.</text>
</comment>
<dbReference type="Proteomes" id="UP001165080">
    <property type="component" value="Unassembled WGS sequence"/>
</dbReference>
<keyword evidence="1" id="KW-1133">Transmembrane helix</keyword>
<sequence>MLTHGGMAGRLSGREQERVCRWGSGARVPLGIWGACSAGDLGRVFRWGSGARVPLGIWGACSAGDLGRVFRWGSGARVPLGIWGACSAGDLGRVFRWGSGEQQRVSHQLGCLDQAERLHRRVLNALQRAPPPRGLPDHAHAIAAAGDSALVLLEKAGEGDGEGEGGGGEAAALAAWVERALGPDHEATLRLVALRAFVLQVQGRWEEADELLRRVVAGREAVLGGWGARGDAGGAEWVVLCVGGAGEAGGGGGAAAEVAGGVGAAGGAGACGYGGVCGGATWRGCWGRRGAGRRRWRSCAAGWLRLRIVVVVVVVVVVVRLAARLVVGWRAAVYGATAVSGVRAVDEANARGPTT</sequence>
<dbReference type="InterPro" id="IPR011990">
    <property type="entry name" value="TPR-like_helical_dom_sf"/>
</dbReference>